<dbReference type="OrthoDB" id="188700at2"/>
<dbReference type="PANTHER" id="PTHR33164">
    <property type="entry name" value="TRANSCRIPTIONAL REGULATOR, MARR FAMILY"/>
    <property type="match status" value="1"/>
</dbReference>
<accession>A0A4Q7NKU1</accession>
<dbReference type="PANTHER" id="PTHR33164:SF43">
    <property type="entry name" value="HTH-TYPE TRANSCRIPTIONAL REPRESSOR YETL"/>
    <property type="match status" value="1"/>
</dbReference>
<dbReference type="GO" id="GO:0003677">
    <property type="term" value="F:DNA binding"/>
    <property type="evidence" value="ECO:0007669"/>
    <property type="project" value="UniProtKB-KW"/>
</dbReference>
<feature type="domain" description="HTH marR-type" evidence="1">
    <location>
        <begin position="28"/>
        <end position="163"/>
    </location>
</feature>
<dbReference type="GO" id="GO:0006950">
    <property type="term" value="P:response to stress"/>
    <property type="evidence" value="ECO:0007669"/>
    <property type="project" value="TreeGrafter"/>
</dbReference>
<dbReference type="RefSeq" id="WP_130356413.1">
    <property type="nucleotide sequence ID" value="NZ_SGXC01000001.1"/>
</dbReference>
<dbReference type="InterPro" id="IPR039422">
    <property type="entry name" value="MarR/SlyA-like"/>
</dbReference>
<dbReference type="AlphaFoldDB" id="A0A4Q7NKU1"/>
<dbReference type="Gene3D" id="1.10.10.10">
    <property type="entry name" value="Winged helix-like DNA-binding domain superfamily/Winged helix DNA-binding domain"/>
    <property type="match status" value="1"/>
</dbReference>
<reference evidence="2 3" key="1">
    <citation type="submission" date="2019-02" db="EMBL/GenBank/DDBJ databases">
        <title>Genomic Encyclopedia of Type Strains, Phase IV (KMG-IV): sequencing the most valuable type-strain genomes for metagenomic binning, comparative biology and taxonomic classification.</title>
        <authorList>
            <person name="Goeker M."/>
        </authorList>
    </citation>
    <scope>NUCLEOTIDE SEQUENCE [LARGE SCALE GENOMIC DNA]</scope>
    <source>
        <strain evidence="2 3">K24</strain>
    </source>
</reference>
<sequence>MTAHRPGTRPLQCPRIAVWRSALKSPKHFDLRRHLPHLLRRAHFEAEALFASMSDEGATSRQMALLVAVHQMPGASQSQVAQAIGLDLNTCSDLVARTTAKGYLVRRRSETDRRTFCLDLTETGREVMAASVAVAPRYQARLAERLDKGEREQLTALLRKMLGFDD</sequence>
<keyword evidence="2" id="KW-0238">DNA-binding</keyword>
<protein>
    <submittedName>
        <fullName evidence="2">DNA-binding MarR family transcriptional regulator</fullName>
    </submittedName>
</protein>
<dbReference type="Proteomes" id="UP000292445">
    <property type="component" value="Unassembled WGS sequence"/>
</dbReference>
<gene>
    <name evidence="2" type="ORF">EV675_1173</name>
</gene>
<organism evidence="2 3">
    <name type="scientific">Pigmentiphaga kullae</name>
    <dbReference type="NCBI Taxonomy" id="151784"/>
    <lineage>
        <taxon>Bacteria</taxon>
        <taxon>Pseudomonadati</taxon>
        <taxon>Pseudomonadota</taxon>
        <taxon>Betaproteobacteria</taxon>
        <taxon>Burkholderiales</taxon>
        <taxon>Alcaligenaceae</taxon>
        <taxon>Pigmentiphaga</taxon>
    </lineage>
</organism>
<name>A0A4Q7NKU1_9BURK</name>
<dbReference type="SMART" id="SM00347">
    <property type="entry name" value="HTH_MARR"/>
    <property type="match status" value="1"/>
</dbReference>
<dbReference type="PROSITE" id="PS50995">
    <property type="entry name" value="HTH_MARR_2"/>
    <property type="match status" value="1"/>
</dbReference>
<evidence type="ECO:0000259" key="1">
    <source>
        <dbReference type="PROSITE" id="PS50995"/>
    </source>
</evidence>
<dbReference type="InterPro" id="IPR036388">
    <property type="entry name" value="WH-like_DNA-bd_sf"/>
</dbReference>
<comment type="caution">
    <text evidence="2">The sequence shown here is derived from an EMBL/GenBank/DDBJ whole genome shotgun (WGS) entry which is preliminary data.</text>
</comment>
<proteinExistence type="predicted"/>
<keyword evidence="3" id="KW-1185">Reference proteome</keyword>
<evidence type="ECO:0000313" key="2">
    <source>
        <dbReference type="EMBL" id="RZS85150.1"/>
    </source>
</evidence>
<dbReference type="SUPFAM" id="SSF46785">
    <property type="entry name" value="Winged helix' DNA-binding domain"/>
    <property type="match status" value="1"/>
</dbReference>
<dbReference type="Pfam" id="PF12802">
    <property type="entry name" value="MarR_2"/>
    <property type="match status" value="1"/>
</dbReference>
<dbReference type="InterPro" id="IPR036390">
    <property type="entry name" value="WH_DNA-bd_sf"/>
</dbReference>
<dbReference type="GO" id="GO:0003700">
    <property type="term" value="F:DNA-binding transcription factor activity"/>
    <property type="evidence" value="ECO:0007669"/>
    <property type="project" value="InterPro"/>
</dbReference>
<dbReference type="EMBL" id="SGXC01000001">
    <property type="protein sequence ID" value="RZS85150.1"/>
    <property type="molecule type" value="Genomic_DNA"/>
</dbReference>
<evidence type="ECO:0000313" key="3">
    <source>
        <dbReference type="Proteomes" id="UP000292445"/>
    </source>
</evidence>
<dbReference type="InterPro" id="IPR000835">
    <property type="entry name" value="HTH_MarR-typ"/>
</dbReference>
<dbReference type="PRINTS" id="PR00598">
    <property type="entry name" value="HTHMARR"/>
</dbReference>